<reference evidence="4 5" key="1">
    <citation type="journal article" date="2015" name="BMC Genomics">
        <title>Genome mining reveals unlocked bioactive potential of marine Gram-negative bacteria.</title>
        <authorList>
            <person name="Machado H."/>
            <person name="Sonnenschein E.C."/>
            <person name="Melchiorsen J."/>
            <person name="Gram L."/>
        </authorList>
    </citation>
    <scope>NUCLEOTIDE SEQUENCE [LARGE SCALE GENOMIC DNA]</scope>
    <source>
        <strain evidence="4 5">S2757</strain>
    </source>
</reference>
<dbReference type="Pfam" id="PF13505">
    <property type="entry name" value="OMP_b-brl"/>
    <property type="match status" value="1"/>
</dbReference>
<feature type="domain" description="Outer membrane protein beta-barrel" evidence="3">
    <location>
        <begin position="13"/>
        <end position="178"/>
    </location>
</feature>
<dbReference type="RefSeq" id="WP_045954152.1">
    <property type="nucleotide sequence ID" value="NZ_JXXV01000006.1"/>
</dbReference>
<dbReference type="OrthoDB" id="6399590at2"/>
<feature type="signal peptide" evidence="2">
    <location>
        <begin position="1"/>
        <end position="20"/>
    </location>
</feature>
<organism evidence="4 5">
    <name type="scientific">Vibrio galatheae</name>
    <dbReference type="NCBI Taxonomy" id="579748"/>
    <lineage>
        <taxon>Bacteria</taxon>
        <taxon>Pseudomonadati</taxon>
        <taxon>Pseudomonadota</taxon>
        <taxon>Gammaproteobacteria</taxon>
        <taxon>Vibrionales</taxon>
        <taxon>Vibrionaceae</taxon>
        <taxon>Vibrio</taxon>
    </lineage>
</organism>
<evidence type="ECO:0000256" key="1">
    <source>
        <dbReference type="ARBA" id="ARBA00022729"/>
    </source>
</evidence>
<evidence type="ECO:0000259" key="3">
    <source>
        <dbReference type="Pfam" id="PF13505"/>
    </source>
</evidence>
<evidence type="ECO:0000313" key="5">
    <source>
        <dbReference type="Proteomes" id="UP000033673"/>
    </source>
</evidence>
<dbReference type="SUPFAM" id="SSF56925">
    <property type="entry name" value="OMPA-like"/>
    <property type="match status" value="1"/>
</dbReference>
<dbReference type="EMBL" id="JXXV01000006">
    <property type="protein sequence ID" value="KJY84885.1"/>
    <property type="molecule type" value="Genomic_DNA"/>
</dbReference>
<keyword evidence="1 2" id="KW-0732">Signal</keyword>
<feature type="chain" id="PRO_5002473096" evidence="2">
    <location>
        <begin position="21"/>
        <end position="217"/>
    </location>
</feature>
<gene>
    <name evidence="4" type="ORF">TW81_02525</name>
</gene>
<dbReference type="AlphaFoldDB" id="A0A0F4NNZ5"/>
<name>A0A0F4NNZ5_9VIBR</name>
<keyword evidence="5" id="KW-1185">Reference proteome</keyword>
<dbReference type="InterPro" id="IPR011250">
    <property type="entry name" value="OMP/PagP_B-barrel"/>
</dbReference>
<dbReference type="Proteomes" id="UP000033673">
    <property type="component" value="Unassembled WGS sequence"/>
</dbReference>
<comment type="caution">
    <text evidence="4">The sequence shown here is derived from an EMBL/GenBank/DDBJ whole genome shotgun (WGS) entry which is preliminary data.</text>
</comment>
<sequence>MDLKHCWLYAPLLLVSSLHAAETNKLNNINYDFFYADLSAGSLNENLGVNNNVTALSVGGNYVFSDNVLFTLDYTARFIHPEDETTELYTLLPGVGYRYAIIDSLDLVVGAKLGYLWATQSVDNTNIKLFSDNDFSLGASVQLRYSPSEKWELAASGEYNYTDFLDETIFNLRADYQFAQRFTVGAFYTHRAGDFATTRIQGNATTNEGGISLRYLF</sequence>
<dbReference type="PATRIC" id="fig|579748.3.peg.527"/>
<dbReference type="Gene3D" id="2.40.160.20">
    <property type="match status" value="1"/>
</dbReference>
<dbReference type="InterPro" id="IPR027385">
    <property type="entry name" value="Beta-barrel_OMP"/>
</dbReference>
<protein>
    <submittedName>
        <fullName evidence="4">Membrane protein</fullName>
    </submittedName>
</protein>
<accession>A0A0F4NNZ5</accession>
<evidence type="ECO:0000313" key="4">
    <source>
        <dbReference type="EMBL" id="KJY84885.1"/>
    </source>
</evidence>
<evidence type="ECO:0000256" key="2">
    <source>
        <dbReference type="SAM" id="SignalP"/>
    </source>
</evidence>
<proteinExistence type="predicted"/>